<evidence type="ECO:0000259" key="3">
    <source>
        <dbReference type="Pfam" id="PF01557"/>
    </source>
</evidence>
<protein>
    <submittedName>
        <fullName evidence="4">4-oxalocrotonate decarboxylase</fullName>
    </submittedName>
</protein>
<dbReference type="GO" id="GO:0008684">
    <property type="term" value="F:2-oxopent-4-enoate hydratase activity"/>
    <property type="evidence" value="ECO:0007669"/>
    <property type="project" value="TreeGrafter"/>
</dbReference>
<sequence length="256" mass="27151">MMRPQDAEQTLAAARRDRRSLDPFTDAHPDLDEEWGYAVQSLDRARRTTAGEEIIGAKLGLTSTAKQQRMNIDRPIVGFLTDVMHLPAAKPLDLTAWIQPRIEPEIAFVLGRAVNAPVDLAGAAAAVEAVAAAAEIVDSRYTGYRFGLPDVLADNTSAAAYLLADPRSLRAVGDLAALRCEVMVDGCTVHTATGAAILGHPLRALVHLSEHVAACGETLPAGSVVLAGAMTDAVPLIQGTNFLLRTHGLGEIVARH</sequence>
<proteinExistence type="predicted"/>
<feature type="domain" description="Fumarylacetoacetase-like C-terminal" evidence="3">
    <location>
        <begin position="74"/>
        <end position="253"/>
    </location>
</feature>
<dbReference type="EMBL" id="SMZT01000005">
    <property type="protein sequence ID" value="TDL41872.1"/>
    <property type="molecule type" value="Genomic_DNA"/>
</dbReference>
<dbReference type="PANTHER" id="PTHR30143:SF0">
    <property type="entry name" value="2-KETO-4-PENTENOATE HYDRATASE"/>
    <property type="match status" value="1"/>
</dbReference>
<dbReference type="PANTHER" id="PTHR30143">
    <property type="entry name" value="ACID HYDRATASE"/>
    <property type="match status" value="1"/>
</dbReference>
<dbReference type="Proteomes" id="UP000295163">
    <property type="component" value="Unassembled WGS sequence"/>
</dbReference>
<organism evidence="4 5">
    <name type="scientific">Kocuria rosea</name>
    <name type="common">Deinococcus erythromyxa</name>
    <name type="synonym">Micrococcus rubens</name>
    <dbReference type="NCBI Taxonomy" id="1275"/>
    <lineage>
        <taxon>Bacteria</taxon>
        <taxon>Bacillati</taxon>
        <taxon>Actinomycetota</taxon>
        <taxon>Actinomycetes</taxon>
        <taxon>Micrococcales</taxon>
        <taxon>Micrococcaceae</taxon>
        <taxon>Kocuria</taxon>
    </lineage>
</organism>
<feature type="region of interest" description="Disordered" evidence="2">
    <location>
        <begin position="1"/>
        <end position="26"/>
    </location>
</feature>
<comment type="caution">
    <text evidence="4">The sequence shown here is derived from an EMBL/GenBank/DDBJ whole genome shotgun (WGS) entry which is preliminary data.</text>
</comment>
<dbReference type="InterPro" id="IPR011234">
    <property type="entry name" value="Fumarylacetoacetase-like_C"/>
</dbReference>
<dbReference type="InterPro" id="IPR036663">
    <property type="entry name" value="Fumarylacetoacetase_C_sf"/>
</dbReference>
<name>A0A4R5YEZ8_KOCRO</name>
<evidence type="ECO:0000256" key="2">
    <source>
        <dbReference type="SAM" id="MobiDB-lite"/>
    </source>
</evidence>
<reference evidence="4 5" key="1">
    <citation type="submission" date="2019-03" db="EMBL/GenBank/DDBJ databases">
        <title>Genome Sequencing and Assembly of Various Microbes Isolated from Partially Reclaimed Soil and Acid Mine Drainage (AMD) Site.</title>
        <authorList>
            <person name="Steinbock B."/>
            <person name="Bechtold R."/>
            <person name="Sevigny J.L."/>
            <person name="Thomas D."/>
            <person name="Cuthill L.R."/>
            <person name="Aveiro Johannsen E.J."/>
            <person name="Thomas K."/>
            <person name="Ghosh A."/>
        </authorList>
    </citation>
    <scope>NUCLEOTIDE SEQUENCE [LARGE SCALE GENOMIC DNA]</scope>
    <source>
        <strain evidence="4 5">S-A3</strain>
    </source>
</reference>
<dbReference type="Pfam" id="PF01557">
    <property type="entry name" value="FAA_hydrolase"/>
    <property type="match status" value="1"/>
</dbReference>
<dbReference type="InterPro" id="IPR050772">
    <property type="entry name" value="Hydratase-Decarb/MhpD_sf"/>
</dbReference>
<dbReference type="Gene3D" id="3.90.850.10">
    <property type="entry name" value="Fumarylacetoacetase-like, C-terminal domain"/>
    <property type="match status" value="1"/>
</dbReference>
<evidence type="ECO:0000256" key="1">
    <source>
        <dbReference type="ARBA" id="ARBA00023239"/>
    </source>
</evidence>
<dbReference type="AlphaFoldDB" id="A0A4R5YEZ8"/>
<evidence type="ECO:0000313" key="4">
    <source>
        <dbReference type="EMBL" id="TDL41872.1"/>
    </source>
</evidence>
<dbReference type="SUPFAM" id="SSF56529">
    <property type="entry name" value="FAH"/>
    <property type="match status" value="1"/>
</dbReference>
<gene>
    <name evidence="4" type="ORF">E2R59_11975</name>
</gene>
<keyword evidence="1" id="KW-0456">Lyase</keyword>
<evidence type="ECO:0000313" key="5">
    <source>
        <dbReference type="Proteomes" id="UP000295163"/>
    </source>
</evidence>
<accession>A0A4R5YEZ8</accession>
<dbReference type="GO" id="GO:0005737">
    <property type="term" value="C:cytoplasm"/>
    <property type="evidence" value="ECO:0007669"/>
    <property type="project" value="TreeGrafter"/>
</dbReference>